<evidence type="ECO:0000259" key="1">
    <source>
        <dbReference type="PROSITE" id="PS50853"/>
    </source>
</evidence>
<dbReference type="Pfam" id="PF18078">
    <property type="entry name" value="Thioredoxin_11"/>
    <property type="match status" value="1"/>
</dbReference>
<protein>
    <recommendedName>
        <fullName evidence="1">Fibronectin type-III domain-containing protein</fullName>
    </recommendedName>
</protein>
<dbReference type="EMBL" id="JAYMGO010000180">
    <property type="protein sequence ID" value="KAL1246658.1"/>
    <property type="molecule type" value="Genomic_DNA"/>
</dbReference>
<dbReference type="PANTHER" id="PTHR31594:SF15">
    <property type="entry name" value="VERRUCOTOXIN SUBUNIT BETA ISOFORM X1-RELATED"/>
    <property type="match status" value="1"/>
</dbReference>
<dbReference type="PANTHER" id="PTHR31594">
    <property type="entry name" value="AIG1-TYPE G DOMAIN-CONTAINING PROTEIN"/>
    <property type="match status" value="1"/>
</dbReference>
<dbReference type="InterPro" id="IPR052090">
    <property type="entry name" value="Cytolytic_pore-forming_toxin"/>
</dbReference>
<accession>A0ABR3L1C9</accession>
<organism evidence="2 3">
    <name type="scientific">Cirrhinus molitorella</name>
    <name type="common">mud carp</name>
    <dbReference type="NCBI Taxonomy" id="172907"/>
    <lineage>
        <taxon>Eukaryota</taxon>
        <taxon>Metazoa</taxon>
        <taxon>Chordata</taxon>
        <taxon>Craniata</taxon>
        <taxon>Vertebrata</taxon>
        <taxon>Euteleostomi</taxon>
        <taxon>Actinopterygii</taxon>
        <taxon>Neopterygii</taxon>
        <taxon>Teleostei</taxon>
        <taxon>Ostariophysi</taxon>
        <taxon>Cypriniformes</taxon>
        <taxon>Cyprinidae</taxon>
        <taxon>Labeoninae</taxon>
        <taxon>Labeonini</taxon>
        <taxon>Cirrhinus</taxon>
    </lineage>
</organism>
<dbReference type="InterPro" id="IPR013783">
    <property type="entry name" value="Ig-like_fold"/>
</dbReference>
<name>A0ABR3L1C9_9TELE</name>
<dbReference type="InterPro" id="IPR040581">
    <property type="entry name" value="Thioredoxin_11"/>
</dbReference>
<dbReference type="Gene3D" id="2.60.40.10">
    <property type="entry name" value="Immunoglobulins"/>
    <property type="match status" value="1"/>
</dbReference>
<dbReference type="InterPro" id="IPR003961">
    <property type="entry name" value="FN3_dom"/>
</dbReference>
<comment type="caution">
    <text evidence="2">The sequence shown here is derived from an EMBL/GenBank/DDBJ whole genome shotgun (WGS) entry which is preliminary data.</text>
</comment>
<reference evidence="2 3" key="1">
    <citation type="submission" date="2023-09" db="EMBL/GenBank/DDBJ databases">
        <authorList>
            <person name="Wang M."/>
        </authorList>
    </citation>
    <scope>NUCLEOTIDE SEQUENCE [LARGE SCALE GENOMIC DNA]</scope>
    <source>
        <strain evidence="2">GT-2023</strain>
        <tissue evidence="2">Liver</tissue>
    </source>
</reference>
<keyword evidence="3" id="KW-1185">Reference proteome</keyword>
<dbReference type="SUPFAM" id="SSF49265">
    <property type="entry name" value="Fibronectin type III"/>
    <property type="match status" value="1"/>
</dbReference>
<gene>
    <name evidence="2" type="ORF">QQF64_034411</name>
</gene>
<proteinExistence type="predicted"/>
<dbReference type="Pfam" id="PF21109">
    <property type="entry name" value="Stonustoxin_helical"/>
    <property type="match status" value="1"/>
</dbReference>
<dbReference type="InterPro" id="IPR036116">
    <property type="entry name" value="FN3_sf"/>
</dbReference>
<sequence>MTDPKKPSMDSVGVNMIKTAALGRPFQLGMLYDCRKDELIAGIRFWNKEQLEQKTCPRGLVQVSGAAKYLKDTKKSFIQQRLTLHYHSTCEFKELTVNQLPSANIPEDVHDTATHIVTGILYGADACFVFDRHVSSDEDKSTVKGDTKVALEKLKCISLDVNVELNMNDKEKNAVKNFTCTFYGDFQLPSNPTTFEDAMKVFADLPKLLKENQELAVPLRVWLYPLDKLHSRASKLHKEISMDLIQETESVLESLYTAEMKCSDLLEDSPAVAFAAFHDKILQMKQNCYKYKLRLMKKLGSLLPNICGEVINETALNDFLQEHEESPFSEGDLTEWLKERKSESEIIKTVLRQLKDYGAQVKVNIDAILMDLEIGNLVSYTFTSLNMSDMILPKQKIYLSSSPKEEKVEISPDIKQKSWLTAEIKKTMRRNLVIFKNLVNSKDRNPQSLSPPSKPVCPVTEEVKGQSVVLKVVPPSCPATVELRLLYKPKQDTVWTSEPVLKDQHTVTLTDLREETEYEIKCAAMGKLNFTRESDVIRVKTERNMWSSAGRYWREITVMEISLTEIALMENART</sequence>
<dbReference type="PROSITE" id="PS50853">
    <property type="entry name" value="FN3"/>
    <property type="match status" value="1"/>
</dbReference>
<feature type="domain" description="Fibronectin type-III" evidence="1">
    <location>
        <begin position="451"/>
        <end position="544"/>
    </location>
</feature>
<dbReference type="Proteomes" id="UP001558613">
    <property type="component" value="Unassembled WGS sequence"/>
</dbReference>
<evidence type="ECO:0000313" key="3">
    <source>
        <dbReference type="Proteomes" id="UP001558613"/>
    </source>
</evidence>
<dbReference type="CDD" id="cd00063">
    <property type="entry name" value="FN3"/>
    <property type="match status" value="1"/>
</dbReference>
<evidence type="ECO:0000313" key="2">
    <source>
        <dbReference type="EMBL" id="KAL1246658.1"/>
    </source>
</evidence>
<dbReference type="InterPro" id="IPR048997">
    <property type="entry name" value="Stonustoxin-like_helical"/>
</dbReference>